<dbReference type="InterPro" id="IPR006083">
    <property type="entry name" value="PRK/URK"/>
</dbReference>
<comment type="subcellular location">
    <subcellularLocation>
        <location evidence="2 14 15">Cytoplasm</location>
    </subcellularLocation>
</comment>
<evidence type="ECO:0000256" key="1">
    <source>
        <dbReference type="ARBA" id="ARBA00001206"/>
    </source>
</evidence>
<evidence type="ECO:0000256" key="13">
    <source>
        <dbReference type="ARBA" id="ARBA00032866"/>
    </source>
</evidence>
<dbReference type="PIRSF" id="PIRSF000545">
    <property type="entry name" value="Pantothenate_kin"/>
    <property type="match status" value="1"/>
</dbReference>
<keyword evidence="12 14" id="KW-0173">Coenzyme A biosynthesis</keyword>
<keyword evidence="7 14" id="KW-0963">Cytoplasm</keyword>
<evidence type="ECO:0000256" key="4">
    <source>
        <dbReference type="ARBA" id="ARBA00006087"/>
    </source>
</evidence>
<feature type="binding site" evidence="14">
    <location>
        <begin position="90"/>
        <end position="97"/>
    </location>
    <ligand>
        <name>ATP</name>
        <dbReference type="ChEBI" id="CHEBI:30616"/>
    </ligand>
</feature>
<keyword evidence="8 14" id="KW-0808">Transferase</keyword>
<keyword evidence="9 14" id="KW-0547">Nucleotide-binding</keyword>
<dbReference type="PANTHER" id="PTHR10285">
    <property type="entry name" value="URIDINE KINASE"/>
    <property type="match status" value="1"/>
</dbReference>
<evidence type="ECO:0000256" key="12">
    <source>
        <dbReference type="ARBA" id="ARBA00022993"/>
    </source>
</evidence>
<dbReference type="Gene3D" id="3.40.50.300">
    <property type="entry name" value="P-loop containing nucleotide triphosphate hydrolases"/>
    <property type="match status" value="1"/>
</dbReference>
<dbReference type="GO" id="GO:0004594">
    <property type="term" value="F:pantothenate kinase activity"/>
    <property type="evidence" value="ECO:0007669"/>
    <property type="project" value="UniProtKB-UniRule"/>
</dbReference>
<gene>
    <name evidence="14" type="primary">coaA</name>
    <name evidence="17" type="ORF">BEP19_04300</name>
</gene>
<evidence type="ECO:0000256" key="2">
    <source>
        <dbReference type="ARBA" id="ARBA00004496"/>
    </source>
</evidence>
<evidence type="ECO:0000313" key="18">
    <source>
        <dbReference type="Proteomes" id="UP000284219"/>
    </source>
</evidence>
<dbReference type="RefSeq" id="WP_120188872.1">
    <property type="nucleotide sequence ID" value="NZ_MCHY01000007.1"/>
</dbReference>
<feature type="domain" description="Phosphoribulokinase/uridine kinase" evidence="16">
    <location>
        <begin position="85"/>
        <end position="232"/>
    </location>
</feature>
<evidence type="ECO:0000259" key="16">
    <source>
        <dbReference type="Pfam" id="PF00485"/>
    </source>
</evidence>
<dbReference type="GO" id="GO:0005524">
    <property type="term" value="F:ATP binding"/>
    <property type="evidence" value="ECO:0007669"/>
    <property type="project" value="UniProtKB-UniRule"/>
</dbReference>
<reference evidence="17 18" key="1">
    <citation type="submission" date="2016-08" db="EMBL/GenBank/DDBJ databases">
        <title>Novel Firmicute Genomes.</title>
        <authorList>
            <person name="Poppleton D.I."/>
            <person name="Gribaldo S."/>
        </authorList>
    </citation>
    <scope>NUCLEOTIDE SEQUENCE [LARGE SCALE GENOMIC DNA]</scope>
    <source>
        <strain evidence="17 18">RAOx-1</strain>
    </source>
</reference>
<dbReference type="AlphaFoldDB" id="A0A419SLT8"/>
<evidence type="ECO:0000256" key="10">
    <source>
        <dbReference type="ARBA" id="ARBA00022777"/>
    </source>
</evidence>
<accession>A0A419SLT8</accession>
<evidence type="ECO:0000256" key="6">
    <source>
        <dbReference type="ARBA" id="ARBA00015080"/>
    </source>
</evidence>
<dbReference type="Pfam" id="PF00485">
    <property type="entry name" value="PRK"/>
    <property type="match status" value="1"/>
</dbReference>
<dbReference type="GO" id="GO:0005737">
    <property type="term" value="C:cytoplasm"/>
    <property type="evidence" value="ECO:0007669"/>
    <property type="project" value="UniProtKB-SubCell"/>
</dbReference>
<keyword evidence="11 14" id="KW-0067">ATP-binding</keyword>
<dbReference type="Proteomes" id="UP000284219">
    <property type="component" value="Unassembled WGS sequence"/>
</dbReference>
<evidence type="ECO:0000313" key="17">
    <source>
        <dbReference type="EMBL" id="RKD25053.1"/>
    </source>
</evidence>
<dbReference type="UniPathway" id="UPA00241">
    <property type="reaction ID" value="UER00352"/>
</dbReference>
<sequence length="307" mass="35925">MNYYLPFIEFNRDDWASLLDETYVPLSEAELQRLKGVNEKISIQEVEDIYIPLTRLLHLYVNAYQELQQQNNQYLGSRAKKSPYIIGIAGSVAVGKSTTARLLQTLLSRLSNRPNVSLVTTDGFLYPNEILEKKGIMNRKGFPESYDRRKLLQFISDVKAGKPAVKAPIYSHLEYDILPDQFEVVDNPDILIFEGLNVLQTNRSDRVFVSDFFDFSIYVDADQENIKRWYIERFLLLRDTAFRDPDSYFRVYANISEEEAIEKASQVWKEINEVNLYRNILPTRGRAKMILRKGPHHHMEKIYLRNL</sequence>
<proteinExistence type="inferred from homology"/>
<dbReference type="GO" id="GO:0015937">
    <property type="term" value="P:coenzyme A biosynthetic process"/>
    <property type="evidence" value="ECO:0007669"/>
    <property type="project" value="UniProtKB-UniRule"/>
</dbReference>
<dbReference type="InterPro" id="IPR027417">
    <property type="entry name" value="P-loop_NTPase"/>
</dbReference>
<keyword evidence="10 14" id="KW-0418">Kinase</keyword>
<dbReference type="EMBL" id="MCHY01000007">
    <property type="protein sequence ID" value="RKD25053.1"/>
    <property type="molecule type" value="Genomic_DNA"/>
</dbReference>
<comment type="catalytic activity">
    <reaction evidence="1 14 15">
        <text>(R)-pantothenate + ATP = (R)-4'-phosphopantothenate + ADP + H(+)</text>
        <dbReference type="Rhea" id="RHEA:16373"/>
        <dbReference type="ChEBI" id="CHEBI:10986"/>
        <dbReference type="ChEBI" id="CHEBI:15378"/>
        <dbReference type="ChEBI" id="CHEBI:29032"/>
        <dbReference type="ChEBI" id="CHEBI:30616"/>
        <dbReference type="ChEBI" id="CHEBI:456216"/>
        <dbReference type="EC" id="2.7.1.33"/>
    </reaction>
</comment>
<keyword evidence="18" id="KW-1185">Reference proteome</keyword>
<evidence type="ECO:0000256" key="15">
    <source>
        <dbReference type="RuleBase" id="RU003530"/>
    </source>
</evidence>
<dbReference type="InterPro" id="IPR004566">
    <property type="entry name" value="PanK"/>
</dbReference>
<dbReference type="EC" id="2.7.1.33" evidence="5 14"/>
<evidence type="ECO:0000256" key="3">
    <source>
        <dbReference type="ARBA" id="ARBA00005225"/>
    </source>
</evidence>
<organism evidence="17 18">
    <name type="scientific">Ammoniphilus oxalaticus</name>
    <dbReference type="NCBI Taxonomy" id="66863"/>
    <lineage>
        <taxon>Bacteria</taxon>
        <taxon>Bacillati</taxon>
        <taxon>Bacillota</taxon>
        <taxon>Bacilli</taxon>
        <taxon>Bacillales</taxon>
        <taxon>Paenibacillaceae</taxon>
        <taxon>Aneurinibacillus group</taxon>
        <taxon>Ammoniphilus</taxon>
    </lineage>
</organism>
<dbReference type="CDD" id="cd02025">
    <property type="entry name" value="PanK"/>
    <property type="match status" value="1"/>
</dbReference>
<evidence type="ECO:0000256" key="14">
    <source>
        <dbReference type="HAMAP-Rule" id="MF_00215"/>
    </source>
</evidence>
<protein>
    <recommendedName>
        <fullName evidence="6 14">Pantothenate kinase</fullName>
        <ecNumber evidence="5 14">2.7.1.33</ecNumber>
    </recommendedName>
    <alternativeName>
        <fullName evidence="13 14">Pantothenic acid kinase</fullName>
    </alternativeName>
</protein>
<comment type="caution">
    <text evidence="17">The sequence shown here is derived from an EMBL/GenBank/DDBJ whole genome shotgun (WGS) entry which is preliminary data.</text>
</comment>
<evidence type="ECO:0000256" key="5">
    <source>
        <dbReference type="ARBA" id="ARBA00012102"/>
    </source>
</evidence>
<dbReference type="NCBIfam" id="TIGR00554">
    <property type="entry name" value="panK_bact"/>
    <property type="match status" value="1"/>
</dbReference>
<evidence type="ECO:0000256" key="8">
    <source>
        <dbReference type="ARBA" id="ARBA00022679"/>
    </source>
</evidence>
<name>A0A419SLT8_9BACL</name>
<dbReference type="SUPFAM" id="SSF52540">
    <property type="entry name" value="P-loop containing nucleoside triphosphate hydrolases"/>
    <property type="match status" value="1"/>
</dbReference>
<dbReference type="OrthoDB" id="1550976at2"/>
<dbReference type="HAMAP" id="MF_00215">
    <property type="entry name" value="Pantothen_kinase_1"/>
    <property type="match status" value="1"/>
</dbReference>
<evidence type="ECO:0000256" key="11">
    <source>
        <dbReference type="ARBA" id="ARBA00022840"/>
    </source>
</evidence>
<comment type="similarity">
    <text evidence="4 14 15">Belongs to the prokaryotic pantothenate kinase family.</text>
</comment>
<comment type="pathway">
    <text evidence="3 14 15">Cofactor biosynthesis; coenzyme A biosynthesis; CoA from (R)-pantothenate: step 1/5.</text>
</comment>
<evidence type="ECO:0000256" key="7">
    <source>
        <dbReference type="ARBA" id="ARBA00022490"/>
    </source>
</evidence>
<evidence type="ECO:0000256" key="9">
    <source>
        <dbReference type="ARBA" id="ARBA00022741"/>
    </source>
</evidence>